<feature type="signal peptide" evidence="2">
    <location>
        <begin position="1"/>
        <end position="23"/>
    </location>
</feature>
<dbReference type="EMBL" id="JAADJT010000006">
    <property type="protein sequence ID" value="NGZ85585.1"/>
    <property type="molecule type" value="Genomic_DNA"/>
</dbReference>
<sequence>MAGRTLRRLLLGAAVLAAGHAAAVGQGAPAGKAAAGGTTAGKAPAPAPVQQRDATPEERDSFDSFYRERLPAGLNGAASLFAPTFDISRRRGEPWQVIARVDSAPRHFASDLCRQVRSSFIYDGKAKSWGPSAAEPEWHVWLTRPDVVCTATRYPVLMHPAVPKPDVAALLRQHRDLLLRARLLFAGSSDCARQRALTFRLVAIEPSAPRDGAPVMFGLVFESDRDTVAKVAVRRDRGEYTAWNVSCNAG</sequence>
<proteinExistence type="predicted"/>
<feature type="compositionally biased region" description="Low complexity" evidence="1">
    <location>
        <begin position="28"/>
        <end position="44"/>
    </location>
</feature>
<evidence type="ECO:0000313" key="3">
    <source>
        <dbReference type="EMBL" id="NGZ85585.1"/>
    </source>
</evidence>
<dbReference type="Proteomes" id="UP000666369">
    <property type="component" value="Unassembled WGS sequence"/>
</dbReference>
<reference evidence="3 4" key="1">
    <citation type="submission" date="2020-01" db="EMBL/GenBank/DDBJ databases">
        <authorList>
            <person name="Lee S.D."/>
        </authorList>
    </citation>
    <scope>NUCLEOTIDE SEQUENCE [LARGE SCALE GENOMIC DNA]</scope>
    <source>
        <strain evidence="3 4">SAP-35</strain>
    </source>
</reference>
<comment type="caution">
    <text evidence="3">The sequence shown here is derived from an EMBL/GenBank/DDBJ whole genome shotgun (WGS) entry which is preliminary data.</text>
</comment>
<dbReference type="RefSeq" id="WP_166104495.1">
    <property type="nucleotide sequence ID" value="NZ_JAADJT010000006.1"/>
</dbReference>
<accession>A0ABX0FLV7</accession>
<feature type="region of interest" description="Disordered" evidence="1">
    <location>
        <begin position="28"/>
        <end position="60"/>
    </location>
</feature>
<dbReference type="InterPro" id="IPR006311">
    <property type="entry name" value="TAT_signal"/>
</dbReference>
<name>A0ABX0FLV7_9BURK</name>
<dbReference type="PROSITE" id="PS51318">
    <property type="entry name" value="TAT"/>
    <property type="match status" value="1"/>
</dbReference>
<evidence type="ECO:0000313" key="4">
    <source>
        <dbReference type="Proteomes" id="UP000666369"/>
    </source>
</evidence>
<reference evidence="4" key="2">
    <citation type="submission" date="2023-07" db="EMBL/GenBank/DDBJ databases">
        <title>Duganella aceri sp. nov., isolated from tree sap.</title>
        <authorList>
            <person name="Kim I.S."/>
        </authorList>
    </citation>
    <scope>NUCLEOTIDE SEQUENCE [LARGE SCALE GENOMIC DNA]</scope>
    <source>
        <strain evidence="4">SAP-35</strain>
    </source>
</reference>
<protein>
    <submittedName>
        <fullName evidence="3">Uncharacterized protein</fullName>
    </submittedName>
</protein>
<feature type="chain" id="PRO_5047229206" evidence="2">
    <location>
        <begin position="24"/>
        <end position="250"/>
    </location>
</feature>
<keyword evidence="2" id="KW-0732">Signal</keyword>
<gene>
    <name evidence="3" type="ORF">GW587_15140</name>
</gene>
<keyword evidence="4" id="KW-1185">Reference proteome</keyword>
<evidence type="ECO:0000256" key="1">
    <source>
        <dbReference type="SAM" id="MobiDB-lite"/>
    </source>
</evidence>
<evidence type="ECO:0000256" key="2">
    <source>
        <dbReference type="SAM" id="SignalP"/>
    </source>
</evidence>
<organism evidence="3 4">
    <name type="scientific">Duganella aceris</name>
    <dbReference type="NCBI Taxonomy" id="2703883"/>
    <lineage>
        <taxon>Bacteria</taxon>
        <taxon>Pseudomonadati</taxon>
        <taxon>Pseudomonadota</taxon>
        <taxon>Betaproteobacteria</taxon>
        <taxon>Burkholderiales</taxon>
        <taxon>Oxalobacteraceae</taxon>
        <taxon>Telluria group</taxon>
        <taxon>Duganella</taxon>
    </lineage>
</organism>